<dbReference type="EMBL" id="CP032514">
    <property type="protein sequence ID" value="AYD90198.1"/>
    <property type="molecule type" value="Genomic_DNA"/>
</dbReference>
<protein>
    <submittedName>
        <fullName evidence="3">Uncharacterized protein</fullName>
    </submittedName>
</protein>
<sequence length="153" mass="16376">MFLPAQATQPVRATRLAWTDQPGYRLHRVVQGRTTHKVRWTCTAPLKTPRTTRSSQARSTNHGEESTMTATIETTTATTASERVSTQAQQETRHAELDRTTFLVAMVAVMLGIATMAVIGAVTGVPAVMFAAALLGVVAAGSCVYTGISTLSR</sequence>
<evidence type="ECO:0000256" key="1">
    <source>
        <dbReference type="SAM" id="MobiDB-lite"/>
    </source>
</evidence>
<keyword evidence="2" id="KW-0472">Membrane</keyword>
<feature type="transmembrane region" description="Helical" evidence="2">
    <location>
        <begin position="128"/>
        <end position="148"/>
    </location>
</feature>
<reference evidence="3 4" key="1">
    <citation type="submission" date="2018-09" db="EMBL/GenBank/DDBJ databases">
        <authorList>
            <person name="Li J."/>
        </authorList>
    </citation>
    <scope>NUCLEOTIDE SEQUENCE [LARGE SCALE GENOMIC DNA]</scope>
    <source>
        <strain evidence="3 4">2129</strain>
    </source>
</reference>
<gene>
    <name evidence="3" type="ORF">D5R93_09640</name>
</gene>
<proteinExistence type="predicted"/>
<keyword evidence="4" id="KW-1185">Reference proteome</keyword>
<dbReference type="Proteomes" id="UP000273001">
    <property type="component" value="Chromosome"/>
</dbReference>
<evidence type="ECO:0000313" key="4">
    <source>
        <dbReference type="Proteomes" id="UP000273001"/>
    </source>
</evidence>
<accession>A0ABM6Z4W7</accession>
<organism evidence="3 4">
    <name type="scientific">Actinomyces lilanjuaniae</name>
    <dbReference type="NCBI Taxonomy" id="2321394"/>
    <lineage>
        <taxon>Bacteria</taxon>
        <taxon>Bacillati</taxon>
        <taxon>Actinomycetota</taxon>
        <taxon>Actinomycetes</taxon>
        <taxon>Actinomycetales</taxon>
        <taxon>Actinomycetaceae</taxon>
        <taxon>Actinomyces</taxon>
    </lineage>
</organism>
<keyword evidence="2" id="KW-0812">Transmembrane</keyword>
<evidence type="ECO:0000313" key="3">
    <source>
        <dbReference type="EMBL" id="AYD90198.1"/>
    </source>
</evidence>
<feature type="region of interest" description="Disordered" evidence="1">
    <location>
        <begin position="47"/>
        <end position="67"/>
    </location>
</feature>
<keyword evidence="2" id="KW-1133">Transmembrane helix</keyword>
<evidence type="ECO:0000256" key="2">
    <source>
        <dbReference type="SAM" id="Phobius"/>
    </source>
</evidence>
<feature type="transmembrane region" description="Helical" evidence="2">
    <location>
        <begin position="102"/>
        <end position="122"/>
    </location>
</feature>
<feature type="compositionally biased region" description="Polar residues" evidence="1">
    <location>
        <begin position="49"/>
        <end position="60"/>
    </location>
</feature>
<name>A0ABM6Z4W7_9ACTO</name>